<evidence type="ECO:0000313" key="2">
    <source>
        <dbReference type="Proteomes" id="UP000231693"/>
    </source>
</evidence>
<dbReference type="Proteomes" id="UP000231693">
    <property type="component" value="Unassembled WGS sequence"/>
</dbReference>
<evidence type="ECO:0000313" key="1">
    <source>
        <dbReference type="EMBL" id="PJJ76859.1"/>
    </source>
</evidence>
<dbReference type="EMBL" id="PGFE01000001">
    <property type="protein sequence ID" value="PJJ76859.1"/>
    <property type="molecule type" value="Genomic_DNA"/>
</dbReference>
<keyword evidence="2" id="KW-1185">Reference proteome</keyword>
<dbReference type="RefSeq" id="WP_157802435.1">
    <property type="nucleotide sequence ID" value="NZ_BOOX01000015.1"/>
</dbReference>
<name>A0A2M9CY60_9CELL</name>
<gene>
    <name evidence="1" type="ORF">CLV28_0067</name>
</gene>
<dbReference type="InterPro" id="IPR008863">
    <property type="entry name" value="Toxic_anion-R_TelA"/>
</dbReference>
<protein>
    <submittedName>
        <fullName evidence="1">Toxic anion resistance protein TelA</fullName>
    </submittedName>
</protein>
<reference evidence="1 2" key="1">
    <citation type="submission" date="2017-11" db="EMBL/GenBank/DDBJ databases">
        <title>Genomic Encyclopedia of Archaeal and Bacterial Type Strains, Phase II (KMG-II): From Individual Species to Whole Genera.</title>
        <authorList>
            <person name="Goeker M."/>
        </authorList>
    </citation>
    <scope>NUCLEOTIDE SEQUENCE [LARGE SCALE GENOMIC DNA]</scope>
    <source>
        <strain evidence="1 2">DSM 25478</strain>
    </source>
</reference>
<dbReference type="Pfam" id="PF05816">
    <property type="entry name" value="TelA"/>
    <property type="match status" value="1"/>
</dbReference>
<sequence length="336" mass="33446">MTVPPRAPAAVSALDPRQAVAAGPAIDAATEAALADQAARVVAAVLATTPGTPAHDQACRDVRTMGDDDLRALAAAAERVGALTARALDGPALAPAGVLTAAVEALHAALAPAAPSRRRLFGLLPARRGPSTPAARLGSVADDVAAALASLRAARDVLARDAVALRLDQERHAGTTGRIARFARLAALVDAGLHDAPTSPATSVQNPMTDTALMTDPTAGPASLDEAQSAARHRHAELVTALAVAVQGDLALDQLVRTDDALDAAADRAIRTASAALDAATAAGGLGTAAREAAEAQTALTSAFEALAGIEALHADARTAVSATGRVLTTTAPLGS</sequence>
<proteinExistence type="predicted"/>
<dbReference type="AlphaFoldDB" id="A0A2M9CY60"/>
<organism evidence="1 2">
    <name type="scientific">Sediminihabitans luteus</name>
    <dbReference type="NCBI Taxonomy" id="1138585"/>
    <lineage>
        <taxon>Bacteria</taxon>
        <taxon>Bacillati</taxon>
        <taxon>Actinomycetota</taxon>
        <taxon>Actinomycetes</taxon>
        <taxon>Micrococcales</taxon>
        <taxon>Cellulomonadaceae</taxon>
        <taxon>Sediminihabitans</taxon>
    </lineage>
</organism>
<comment type="caution">
    <text evidence="1">The sequence shown here is derived from an EMBL/GenBank/DDBJ whole genome shotgun (WGS) entry which is preliminary data.</text>
</comment>
<accession>A0A2M9CY60</accession>